<accession>A0A285CQV8</accession>
<dbReference type="Pfam" id="PF22636">
    <property type="entry name" value="FlK"/>
    <property type="match status" value="1"/>
</dbReference>
<dbReference type="EMBL" id="OAOP01000003">
    <property type="protein sequence ID" value="SNX69922.1"/>
    <property type="molecule type" value="Genomic_DNA"/>
</dbReference>
<protein>
    <submittedName>
        <fullName evidence="3">Predicted thioesterase</fullName>
    </submittedName>
</protein>
<gene>
    <name evidence="3" type="ORF">SAMN05877753_103304</name>
</gene>
<feature type="active site" evidence="1">
    <location>
        <position position="36"/>
    </location>
</feature>
<dbReference type="InterPro" id="IPR025540">
    <property type="entry name" value="FlK"/>
</dbReference>
<dbReference type="SUPFAM" id="SSF54637">
    <property type="entry name" value="Thioesterase/thiol ester dehydrase-isomerase"/>
    <property type="match status" value="1"/>
</dbReference>
<name>A0A285CQV8_9BACI</name>
<evidence type="ECO:0000313" key="4">
    <source>
        <dbReference type="Proteomes" id="UP000219546"/>
    </source>
</evidence>
<dbReference type="PANTHER" id="PTHR36934">
    <property type="entry name" value="BLR0278 PROTEIN"/>
    <property type="match status" value="1"/>
</dbReference>
<keyword evidence="4" id="KW-1185">Reference proteome</keyword>
<dbReference type="RefSeq" id="WP_097158217.1">
    <property type="nucleotide sequence ID" value="NZ_JBEPMQ010000002.1"/>
</dbReference>
<organism evidence="3 4">
    <name type="scientific">Bacillus oleivorans</name>
    <dbReference type="NCBI Taxonomy" id="1448271"/>
    <lineage>
        <taxon>Bacteria</taxon>
        <taxon>Bacillati</taxon>
        <taxon>Bacillota</taxon>
        <taxon>Bacilli</taxon>
        <taxon>Bacillales</taxon>
        <taxon>Bacillaceae</taxon>
        <taxon>Bacillus</taxon>
    </lineage>
</organism>
<dbReference type="InterPro" id="IPR054485">
    <property type="entry name" value="FlK-like_dom"/>
</dbReference>
<proteinExistence type="predicted"/>
<dbReference type="OrthoDB" id="6902891at2"/>
<dbReference type="PIRSF" id="PIRSF014972">
    <property type="entry name" value="FlK"/>
    <property type="match status" value="1"/>
</dbReference>
<dbReference type="InterPro" id="IPR029069">
    <property type="entry name" value="HotDog_dom_sf"/>
</dbReference>
<sequence length="131" mass="14437">MKEGMKIGQTATIEAVVTPEMYAQFEGNVVHPVYSTVSMVYHMEWAARQIILPFLEDHEEGMGGAVRVKHVAPTAAGTKITAIAELTSFTHQKVVTSVVVRNEKGIIGEGEVTQYILPKLEIEKKIRASLE</sequence>
<dbReference type="AlphaFoldDB" id="A0A285CQV8"/>
<evidence type="ECO:0000259" key="2">
    <source>
        <dbReference type="Pfam" id="PF22636"/>
    </source>
</evidence>
<evidence type="ECO:0000256" key="1">
    <source>
        <dbReference type="PIRSR" id="PIRSR014972-1"/>
    </source>
</evidence>
<feature type="active site" evidence="1">
    <location>
        <position position="70"/>
    </location>
</feature>
<evidence type="ECO:0000313" key="3">
    <source>
        <dbReference type="EMBL" id="SNX69922.1"/>
    </source>
</evidence>
<dbReference type="Proteomes" id="UP000219546">
    <property type="component" value="Unassembled WGS sequence"/>
</dbReference>
<reference evidence="3 4" key="1">
    <citation type="submission" date="2017-08" db="EMBL/GenBank/DDBJ databases">
        <authorList>
            <person name="de Groot N.N."/>
        </authorList>
    </citation>
    <scope>NUCLEOTIDE SEQUENCE [LARGE SCALE GENOMIC DNA]</scope>
    <source>
        <strain evidence="3 4">JC228</strain>
    </source>
</reference>
<feature type="active site" evidence="1">
    <location>
        <position position="44"/>
    </location>
</feature>
<dbReference type="PANTHER" id="PTHR36934:SF1">
    <property type="entry name" value="THIOESTERASE DOMAIN-CONTAINING PROTEIN"/>
    <property type="match status" value="1"/>
</dbReference>
<dbReference type="Gene3D" id="3.10.129.10">
    <property type="entry name" value="Hotdog Thioesterase"/>
    <property type="match status" value="1"/>
</dbReference>
<feature type="domain" description="Fluoroacetyl-CoA-specific thioesterase-like" evidence="2">
    <location>
        <begin position="17"/>
        <end position="119"/>
    </location>
</feature>